<protein>
    <recommendedName>
        <fullName evidence="3">Methyltransferase domain-containing protein</fullName>
    </recommendedName>
</protein>
<gene>
    <name evidence="1" type="ORF">GTA51_02540</name>
</gene>
<organism evidence="1 2">
    <name type="scientific">Solidesulfovibrio aerotolerans</name>
    <dbReference type="NCBI Taxonomy" id="295255"/>
    <lineage>
        <taxon>Bacteria</taxon>
        <taxon>Pseudomonadati</taxon>
        <taxon>Thermodesulfobacteriota</taxon>
        <taxon>Desulfovibrionia</taxon>
        <taxon>Desulfovibrionales</taxon>
        <taxon>Desulfovibrionaceae</taxon>
        <taxon>Solidesulfovibrio</taxon>
    </lineage>
</organism>
<sequence length="133" mass="13294">MTEYLATGFAGLDRTGDPDVYVRCLRYLGALPGMRAIKDASLERLALAPGASVLDVGCGLGVEAAALAQRVGAGVTVGPGGLGGTVGLAVGLDASQTMLGQAIREQHFRCRCQGQAGLCGRCGGASAVCGRGL</sequence>
<reference evidence="1 2" key="1">
    <citation type="submission" date="2020-01" db="EMBL/GenBank/DDBJ databases">
        <title>Genome sequence of Desulfovibrio aerotolerans DSM 16695(T).</title>
        <authorList>
            <person name="Karnachuk O."/>
            <person name="Avakyan M."/>
            <person name="Mardanov A."/>
            <person name="Kadnikov V."/>
            <person name="Ravin N."/>
        </authorList>
    </citation>
    <scope>NUCLEOTIDE SEQUENCE [LARGE SCALE GENOMIC DNA]</scope>
    <source>
        <strain evidence="1 2">DSM 16695</strain>
    </source>
</reference>
<dbReference type="SUPFAM" id="SSF53335">
    <property type="entry name" value="S-adenosyl-L-methionine-dependent methyltransferases"/>
    <property type="match status" value="1"/>
</dbReference>
<dbReference type="Proteomes" id="UP000482487">
    <property type="component" value="Unassembled WGS sequence"/>
</dbReference>
<dbReference type="RefSeq" id="WP_160958402.1">
    <property type="nucleotide sequence ID" value="NZ_WVUD01000002.1"/>
</dbReference>
<evidence type="ECO:0000313" key="2">
    <source>
        <dbReference type="Proteomes" id="UP000482487"/>
    </source>
</evidence>
<proteinExistence type="predicted"/>
<dbReference type="InterPro" id="IPR029063">
    <property type="entry name" value="SAM-dependent_MTases_sf"/>
</dbReference>
<dbReference type="OrthoDB" id="3636702at2"/>
<comment type="caution">
    <text evidence="1">The sequence shown here is derived from an EMBL/GenBank/DDBJ whole genome shotgun (WGS) entry which is preliminary data.</text>
</comment>
<evidence type="ECO:0008006" key="3">
    <source>
        <dbReference type="Google" id="ProtNLM"/>
    </source>
</evidence>
<evidence type="ECO:0000313" key="1">
    <source>
        <dbReference type="EMBL" id="MYL82016.1"/>
    </source>
</evidence>
<accession>A0A7C9NHT3</accession>
<dbReference type="Gene3D" id="3.40.50.150">
    <property type="entry name" value="Vaccinia Virus protein VP39"/>
    <property type="match status" value="1"/>
</dbReference>
<name>A0A7C9NHT3_9BACT</name>
<dbReference type="EMBL" id="WVUD01000002">
    <property type="protein sequence ID" value="MYL82016.1"/>
    <property type="molecule type" value="Genomic_DNA"/>
</dbReference>
<dbReference type="AlphaFoldDB" id="A0A7C9NHT3"/>
<dbReference type="Pfam" id="PF01135">
    <property type="entry name" value="PCMT"/>
    <property type="match status" value="1"/>
</dbReference>
<keyword evidence="2" id="KW-1185">Reference proteome</keyword>